<feature type="region of interest" description="Disordered" evidence="5">
    <location>
        <begin position="584"/>
        <end position="644"/>
    </location>
</feature>
<comment type="subcellular location">
    <subcellularLocation>
        <location evidence="1">Membrane</location>
        <topology evidence="1">Multi-pass membrane protein</topology>
    </subcellularLocation>
</comment>
<proteinExistence type="predicted"/>
<evidence type="ECO:0000256" key="4">
    <source>
        <dbReference type="ARBA" id="ARBA00023136"/>
    </source>
</evidence>
<evidence type="ECO:0000313" key="7">
    <source>
        <dbReference type="EMBL" id="RTG82837.1"/>
    </source>
</evidence>
<keyword evidence="3 6" id="KW-1133">Transmembrane helix</keyword>
<organism evidence="7 8">
    <name type="scientific">Schistosoma bovis</name>
    <name type="common">Blood fluke</name>
    <dbReference type="NCBI Taxonomy" id="6184"/>
    <lineage>
        <taxon>Eukaryota</taxon>
        <taxon>Metazoa</taxon>
        <taxon>Spiralia</taxon>
        <taxon>Lophotrochozoa</taxon>
        <taxon>Platyhelminthes</taxon>
        <taxon>Trematoda</taxon>
        <taxon>Digenea</taxon>
        <taxon>Strigeidida</taxon>
        <taxon>Schistosomatoidea</taxon>
        <taxon>Schistosomatidae</taxon>
        <taxon>Schistosoma</taxon>
    </lineage>
</organism>
<dbReference type="FunFam" id="1.20.1250.20:FF:000264">
    <property type="entry name" value="vesicular glutamate transporter 1"/>
    <property type="match status" value="1"/>
</dbReference>
<evidence type="ECO:0000256" key="5">
    <source>
        <dbReference type="SAM" id="MobiDB-lite"/>
    </source>
</evidence>
<reference evidence="7 8" key="1">
    <citation type="journal article" date="2019" name="PLoS Pathog.">
        <title>Genome sequence of the bovine parasite Schistosoma bovis Tanzania.</title>
        <authorList>
            <person name="Oey H."/>
            <person name="Zakrzewski M."/>
            <person name="Gobert G."/>
            <person name="Gravermann K."/>
            <person name="Stoye J."/>
            <person name="Jones M."/>
            <person name="Mcmanus D."/>
            <person name="Krause L."/>
        </authorList>
    </citation>
    <scope>NUCLEOTIDE SEQUENCE [LARGE SCALE GENOMIC DNA]</scope>
    <source>
        <strain evidence="7 8">TAN1997</strain>
    </source>
</reference>
<keyword evidence="8" id="KW-1185">Reference proteome</keyword>
<evidence type="ECO:0000256" key="2">
    <source>
        <dbReference type="ARBA" id="ARBA00022692"/>
    </source>
</evidence>
<dbReference type="AlphaFoldDB" id="A0A430Q590"/>
<dbReference type="Proteomes" id="UP000290809">
    <property type="component" value="Unassembled WGS sequence"/>
</dbReference>
<accession>A0A430Q590</accession>
<dbReference type="GO" id="GO:0035249">
    <property type="term" value="P:synaptic transmission, glutamatergic"/>
    <property type="evidence" value="ECO:0007669"/>
    <property type="project" value="TreeGrafter"/>
</dbReference>
<sequence>MNLKSKLNDDTFILYHFSFLTNKGVVKSEANAGYGQMNTDGSGGTAYTDNTCQGKCMYFLCCHCSKRYYTAWLSSLGFMITFGIRCNMSWAMLTMQARHIAANLSHLPHSKHYEHTHHESGDHVVGFGGLMNVTAKPDFYWTAGQRGFVDSSFFYGYLITQIPGGVIAAKFPANRLFGIAVGGSAFLNLLLPAACKIHFGLGTSYPACHGIWRYWAPPLERSRLATIAFCDSSFTKLTNKQDLYFKAIFVLNNVLCTGSYAGAVLGLSLSGLLAQQMGWQSPFYFYGVIGIMWFFWWWNVTHERPSLHPTISEAERTYIETSIGESPTINESKIPIPWRKFFTSLPVYAIIIANFARSWSFYLLITKSPKYFREVFGYNLAETGFLSALPHLVMAVIVPIGGQLADKLRKNTLSTTAVRKIFNCGGFGIEAIFLIGVGYSKTITSALVCLVLAVGFSGFAISGYNVNHLDIAPRYASILMGLSNGVGTISGMICPITTELLTKNQNKEGWPIVFLIASLVHFAGVTFYAIFASGEKQPWADAPEEAQCNWQPPTDLPAEMMHGEYGYADPTERKDNNLSFRRVSNQRNSSTDSNQFYTSSSRYTSGYNQSTVNEPLVNSQGYGYGETLSGTTKEQNVNPYHQGY</sequence>
<dbReference type="GO" id="GO:0005313">
    <property type="term" value="F:L-glutamate transmembrane transporter activity"/>
    <property type="evidence" value="ECO:0007669"/>
    <property type="project" value="TreeGrafter"/>
</dbReference>
<feature type="transmembrane region" description="Helical" evidence="6">
    <location>
        <begin position="283"/>
        <end position="300"/>
    </location>
</feature>
<comment type="caution">
    <text evidence="7">The sequence shown here is derived from an EMBL/GenBank/DDBJ whole genome shotgun (WGS) entry which is preliminary data.</text>
</comment>
<evidence type="ECO:0000256" key="6">
    <source>
        <dbReference type="SAM" id="Phobius"/>
    </source>
</evidence>
<dbReference type="PANTHER" id="PTHR11662">
    <property type="entry name" value="SOLUTE CARRIER FAMILY 17"/>
    <property type="match status" value="1"/>
</dbReference>
<feature type="transmembrane region" description="Helical" evidence="6">
    <location>
        <begin position="243"/>
        <end position="263"/>
    </location>
</feature>
<dbReference type="Pfam" id="PF07690">
    <property type="entry name" value="MFS_1"/>
    <property type="match status" value="1"/>
</dbReference>
<dbReference type="GO" id="GO:0098700">
    <property type="term" value="P:neurotransmitter loading into synaptic vesicle"/>
    <property type="evidence" value="ECO:0007669"/>
    <property type="project" value="TreeGrafter"/>
</dbReference>
<name>A0A430Q590_SCHBO</name>
<feature type="transmembrane region" description="Helical" evidence="6">
    <location>
        <begin position="345"/>
        <end position="365"/>
    </location>
</feature>
<evidence type="ECO:0000256" key="3">
    <source>
        <dbReference type="ARBA" id="ARBA00022989"/>
    </source>
</evidence>
<dbReference type="GO" id="GO:0005326">
    <property type="term" value="F:neurotransmitter transmembrane transporter activity"/>
    <property type="evidence" value="ECO:0007669"/>
    <property type="project" value="TreeGrafter"/>
</dbReference>
<feature type="transmembrane region" description="Helical" evidence="6">
    <location>
        <begin position="510"/>
        <end position="531"/>
    </location>
</feature>
<dbReference type="STRING" id="6184.A0A430Q590"/>
<protein>
    <submittedName>
        <fullName evidence="7">MFS transporter, ACS family, solute carrier family 17, member 6/7/8</fullName>
    </submittedName>
</protein>
<dbReference type="GO" id="GO:0030672">
    <property type="term" value="C:synaptic vesicle membrane"/>
    <property type="evidence" value="ECO:0007669"/>
    <property type="project" value="TreeGrafter"/>
</dbReference>
<dbReference type="PANTHER" id="PTHR11662:SF456">
    <property type="entry name" value="VESICULAR GLUTAMATE TRANSPORTER, ISOFORM A"/>
    <property type="match status" value="1"/>
</dbReference>
<feature type="transmembrane region" description="Helical" evidence="6">
    <location>
        <begin position="69"/>
        <end position="88"/>
    </location>
</feature>
<feature type="transmembrane region" description="Helical" evidence="6">
    <location>
        <begin position="478"/>
        <end position="498"/>
    </location>
</feature>
<gene>
    <name evidence="7" type="ORF">DC041_0009885</name>
</gene>
<feature type="compositionally biased region" description="Polar residues" evidence="5">
    <location>
        <begin position="628"/>
        <end position="644"/>
    </location>
</feature>
<dbReference type="InterPro" id="IPR036259">
    <property type="entry name" value="MFS_trans_sf"/>
</dbReference>
<feature type="transmembrane region" description="Helical" evidence="6">
    <location>
        <begin position="445"/>
        <end position="466"/>
    </location>
</feature>
<dbReference type="EMBL" id="QMKO01002678">
    <property type="protein sequence ID" value="RTG82837.1"/>
    <property type="molecule type" value="Genomic_DNA"/>
</dbReference>
<dbReference type="GO" id="GO:0050803">
    <property type="term" value="P:regulation of synapse structure or activity"/>
    <property type="evidence" value="ECO:0007669"/>
    <property type="project" value="TreeGrafter"/>
</dbReference>
<feature type="transmembrane region" description="Helical" evidence="6">
    <location>
        <begin position="385"/>
        <end position="405"/>
    </location>
</feature>
<evidence type="ECO:0000313" key="8">
    <source>
        <dbReference type="Proteomes" id="UP000290809"/>
    </source>
</evidence>
<dbReference type="SUPFAM" id="SSF103473">
    <property type="entry name" value="MFS general substrate transporter"/>
    <property type="match status" value="2"/>
</dbReference>
<evidence type="ECO:0000256" key="1">
    <source>
        <dbReference type="ARBA" id="ARBA00004141"/>
    </source>
</evidence>
<keyword evidence="2 6" id="KW-0812">Transmembrane</keyword>
<dbReference type="InterPro" id="IPR050382">
    <property type="entry name" value="MFS_Na/Anion_cotransporter"/>
</dbReference>
<keyword evidence="4 6" id="KW-0472">Membrane</keyword>
<dbReference type="InterPro" id="IPR011701">
    <property type="entry name" value="MFS"/>
</dbReference>
<feature type="transmembrane region" description="Helical" evidence="6">
    <location>
        <begin position="417"/>
        <end position="439"/>
    </location>
</feature>
<dbReference type="GO" id="GO:0060076">
    <property type="term" value="C:excitatory synapse"/>
    <property type="evidence" value="ECO:0007669"/>
    <property type="project" value="TreeGrafter"/>
</dbReference>
<dbReference type="Gene3D" id="1.20.1250.20">
    <property type="entry name" value="MFS general substrate transporter like domains"/>
    <property type="match status" value="2"/>
</dbReference>
<feature type="compositionally biased region" description="Polar residues" evidence="5">
    <location>
        <begin position="584"/>
        <end position="621"/>
    </location>
</feature>